<name>A0A7J0EA75_9ERIC</name>
<dbReference type="EMBL" id="BJWL01000003">
    <property type="protein sequence ID" value="GFY83300.1"/>
    <property type="molecule type" value="Genomic_DNA"/>
</dbReference>
<dbReference type="OrthoDB" id="1894389at2759"/>
<reference evidence="1 2" key="1">
    <citation type="submission" date="2019-07" db="EMBL/GenBank/DDBJ databases">
        <title>De Novo Assembly of kiwifruit Actinidia rufa.</title>
        <authorList>
            <person name="Sugita-Konishi S."/>
            <person name="Sato K."/>
            <person name="Mori E."/>
            <person name="Abe Y."/>
            <person name="Kisaki G."/>
            <person name="Hamano K."/>
            <person name="Suezawa K."/>
            <person name="Otani M."/>
            <person name="Fukuda T."/>
            <person name="Manabe T."/>
            <person name="Gomi K."/>
            <person name="Tabuchi M."/>
            <person name="Akimitsu K."/>
            <person name="Kataoka I."/>
        </authorList>
    </citation>
    <scope>NUCLEOTIDE SEQUENCE [LARGE SCALE GENOMIC DNA]</scope>
    <source>
        <strain evidence="2">cv. Fuchu</strain>
    </source>
</reference>
<sequence>MNSERRQKQKKWALTPKFRVRSSSSFDTLSAANNSFNLRMNAQFGIKNTNFGPYKYDNTTVTFFYKGTPVGSTTVRKSKANFRRTKKGSCLLTSQSRLTGKIEIMFIFKKKRATNMNCTMDVNIAQQVLQNIKCK</sequence>
<protein>
    <recommendedName>
        <fullName evidence="3">Late embryogenesis abundant (LEA) hydroxyproline-rich glycoprotein family</fullName>
    </recommendedName>
</protein>
<evidence type="ECO:0000313" key="1">
    <source>
        <dbReference type="EMBL" id="GFY83300.1"/>
    </source>
</evidence>
<comment type="caution">
    <text evidence="1">The sequence shown here is derived from an EMBL/GenBank/DDBJ whole genome shotgun (WGS) entry which is preliminary data.</text>
</comment>
<keyword evidence="2" id="KW-1185">Reference proteome</keyword>
<evidence type="ECO:0000313" key="2">
    <source>
        <dbReference type="Proteomes" id="UP000585474"/>
    </source>
</evidence>
<gene>
    <name evidence="1" type="ORF">Acr_03g0000740</name>
</gene>
<evidence type="ECO:0008006" key="3">
    <source>
        <dbReference type="Google" id="ProtNLM"/>
    </source>
</evidence>
<dbReference type="Proteomes" id="UP000585474">
    <property type="component" value="Unassembled WGS sequence"/>
</dbReference>
<dbReference type="AlphaFoldDB" id="A0A7J0EA75"/>
<accession>A0A7J0EA75</accession>
<proteinExistence type="predicted"/>
<organism evidence="1 2">
    <name type="scientific">Actinidia rufa</name>
    <dbReference type="NCBI Taxonomy" id="165716"/>
    <lineage>
        <taxon>Eukaryota</taxon>
        <taxon>Viridiplantae</taxon>
        <taxon>Streptophyta</taxon>
        <taxon>Embryophyta</taxon>
        <taxon>Tracheophyta</taxon>
        <taxon>Spermatophyta</taxon>
        <taxon>Magnoliopsida</taxon>
        <taxon>eudicotyledons</taxon>
        <taxon>Gunneridae</taxon>
        <taxon>Pentapetalae</taxon>
        <taxon>asterids</taxon>
        <taxon>Ericales</taxon>
        <taxon>Actinidiaceae</taxon>
        <taxon>Actinidia</taxon>
    </lineage>
</organism>